<dbReference type="Proteomes" id="UP001060085">
    <property type="component" value="Linkage Group LG06"/>
</dbReference>
<reference evidence="2" key="1">
    <citation type="journal article" date="2023" name="Nat. Plants">
        <title>Single-cell RNA sequencing provides a high-resolution roadmap for understanding the multicellular compartmentation of specialized metabolism.</title>
        <authorList>
            <person name="Sun S."/>
            <person name="Shen X."/>
            <person name="Li Y."/>
            <person name="Li Y."/>
            <person name="Wang S."/>
            <person name="Li R."/>
            <person name="Zhang H."/>
            <person name="Shen G."/>
            <person name="Guo B."/>
            <person name="Wei J."/>
            <person name="Xu J."/>
            <person name="St-Pierre B."/>
            <person name="Chen S."/>
            <person name="Sun C."/>
        </authorList>
    </citation>
    <scope>NUCLEOTIDE SEQUENCE [LARGE SCALE GENOMIC DNA]</scope>
</reference>
<dbReference type="EMBL" id="CM044706">
    <property type="protein sequence ID" value="KAI5657694.1"/>
    <property type="molecule type" value="Genomic_DNA"/>
</dbReference>
<comment type="caution">
    <text evidence="1">The sequence shown here is derived from an EMBL/GenBank/DDBJ whole genome shotgun (WGS) entry which is preliminary data.</text>
</comment>
<gene>
    <name evidence="1" type="ORF">M9H77_26487</name>
</gene>
<accession>A0ACC0AAR4</accession>
<keyword evidence="2" id="KW-1185">Reference proteome</keyword>
<evidence type="ECO:0000313" key="1">
    <source>
        <dbReference type="EMBL" id="KAI5657694.1"/>
    </source>
</evidence>
<sequence>MGTAKTITFFFLILTCWVVFISSAAEICFSSACRRTEPLIRFPFRLQNTQPPQCGYPGFDLTCDSKNQTVIEFPFSGKFSVQNIDYGYQEIWVNDPSNCLPQRLLKLNLSGSPFTGVHYQDFTLFNCSFDYRLYRFNPIACLSDSSYTVVATSSIRAARILSASCNLMSTIPVPVQWPYFEQVWSSDLSEDIRLTWAEPQCRRCELRNGRCGLKSNSTSEIECKTQRGKLPRAARYAISMGVGVPAFLIVIGVVIFVCSRGRALATSRRNNQMVEFTASVTPQTIIISGLDGPTIESYPKTVLGESRRLPRPDDNVCPICLSEYKPKETLRTIPACQHCFHAQCIDEWLRLNATCPLCRNSPKHSPPPPQDP</sequence>
<protein>
    <submittedName>
        <fullName evidence="1">Uncharacterized protein</fullName>
    </submittedName>
</protein>
<name>A0ACC0AAR4_CATRO</name>
<proteinExistence type="predicted"/>
<organism evidence="1 2">
    <name type="scientific">Catharanthus roseus</name>
    <name type="common">Madagascar periwinkle</name>
    <name type="synonym">Vinca rosea</name>
    <dbReference type="NCBI Taxonomy" id="4058"/>
    <lineage>
        <taxon>Eukaryota</taxon>
        <taxon>Viridiplantae</taxon>
        <taxon>Streptophyta</taxon>
        <taxon>Embryophyta</taxon>
        <taxon>Tracheophyta</taxon>
        <taxon>Spermatophyta</taxon>
        <taxon>Magnoliopsida</taxon>
        <taxon>eudicotyledons</taxon>
        <taxon>Gunneridae</taxon>
        <taxon>Pentapetalae</taxon>
        <taxon>asterids</taxon>
        <taxon>lamiids</taxon>
        <taxon>Gentianales</taxon>
        <taxon>Apocynaceae</taxon>
        <taxon>Rauvolfioideae</taxon>
        <taxon>Vinceae</taxon>
        <taxon>Catharanthinae</taxon>
        <taxon>Catharanthus</taxon>
    </lineage>
</organism>
<evidence type="ECO:0000313" key="2">
    <source>
        <dbReference type="Proteomes" id="UP001060085"/>
    </source>
</evidence>